<dbReference type="InterPro" id="IPR019314">
    <property type="entry name" value="BORCS6"/>
</dbReference>
<dbReference type="PANTHER" id="PTHR13440">
    <property type="entry name" value="BLOC-1 RELATED COMPLEX SUBUNIT 6"/>
    <property type="match status" value="1"/>
</dbReference>
<dbReference type="EMBL" id="JAEPRB010000106">
    <property type="protein sequence ID" value="KAG2221549.1"/>
    <property type="molecule type" value="Genomic_DNA"/>
</dbReference>
<protein>
    <recommendedName>
        <fullName evidence="1">BLOC-1-related complex subunit 6 C-terminal helix domain-containing protein</fullName>
    </recommendedName>
</protein>
<keyword evidence="3" id="KW-1185">Reference proteome</keyword>
<dbReference type="AlphaFoldDB" id="A0A8H7S102"/>
<feature type="domain" description="BLOC-1-related complex subunit 6 C-terminal helix" evidence="1">
    <location>
        <begin position="10"/>
        <end position="107"/>
    </location>
</feature>
<accession>A0A8H7S102</accession>
<sequence>MEDSTSEGAVLDIELYQSLETRAAELSKNLTQVVLRLQTEMKQMSNSTVESCNVYKESVQRLSDQVDTCTGKTVQLITECDELDKDLAQLHIMAKQIKTIDKALDRLNQAI</sequence>
<dbReference type="Proteomes" id="UP000646827">
    <property type="component" value="Unassembled WGS sequence"/>
</dbReference>
<reference evidence="2 3" key="1">
    <citation type="submission" date="2020-12" db="EMBL/GenBank/DDBJ databases">
        <title>Metabolic potential, ecology and presence of endohyphal bacteria is reflected in genomic diversity of Mucoromycotina.</title>
        <authorList>
            <person name="Muszewska A."/>
            <person name="Okrasinska A."/>
            <person name="Steczkiewicz K."/>
            <person name="Drgas O."/>
            <person name="Orlowska M."/>
            <person name="Perlinska-Lenart U."/>
            <person name="Aleksandrzak-Piekarczyk T."/>
            <person name="Szatraj K."/>
            <person name="Zielenkiewicz U."/>
            <person name="Pilsyk S."/>
            <person name="Malc E."/>
            <person name="Mieczkowski P."/>
            <person name="Kruszewska J.S."/>
            <person name="Biernat P."/>
            <person name="Pawlowska J."/>
        </authorList>
    </citation>
    <scope>NUCLEOTIDE SEQUENCE [LARGE SCALE GENOMIC DNA]</scope>
    <source>
        <strain evidence="2 3">CBS 142.35</strain>
    </source>
</reference>
<evidence type="ECO:0000313" key="2">
    <source>
        <dbReference type="EMBL" id="KAG2221549.1"/>
    </source>
</evidence>
<proteinExistence type="predicted"/>
<gene>
    <name evidence="2" type="ORF">INT45_004543</name>
</gene>
<evidence type="ECO:0000259" key="1">
    <source>
        <dbReference type="Pfam" id="PF10157"/>
    </source>
</evidence>
<dbReference type="OrthoDB" id="21270at2759"/>
<dbReference type="Pfam" id="PF10157">
    <property type="entry name" value="BORCS6"/>
    <property type="match status" value="1"/>
</dbReference>
<dbReference type="PANTHER" id="PTHR13440:SF7">
    <property type="entry name" value="BLOC-1 RELATED COMPLEX SUBUNIT 6"/>
    <property type="match status" value="1"/>
</dbReference>
<name>A0A8H7S102_9FUNG</name>
<comment type="caution">
    <text evidence="2">The sequence shown here is derived from an EMBL/GenBank/DDBJ whole genome shotgun (WGS) entry which is preliminary data.</text>
</comment>
<dbReference type="InterPro" id="IPR046465">
    <property type="entry name" value="BORCS6_C"/>
</dbReference>
<dbReference type="GO" id="GO:0032418">
    <property type="term" value="P:lysosome localization"/>
    <property type="evidence" value="ECO:0007669"/>
    <property type="project" value="TreeGrafter"/>
</dbReference>
<dbReference type="GO" id="GO:0099078">
    <property type="term" value="C:BORC complex"/>
    <property type="evidence" value="ECO:0007669"/>
    <property type="project" value="TreeGrafter"/>
</dbReference>
<evidence type="ECO:0000313" key="3">
    <source>
        <dbReference type="Proteomes" id="UP000646827"/>
    </source>
</evidence>
<organism evidence="2 3">
    <name type="scientific">Circinella minor</name>
    <dbReference type="NCBI Taxonomy" id="1195481"/>
    <lineage>
        <taxon>Eukaryota</taxon>
        <taxon>Fungi</taxon>
        <taxon>Fungi incertae sedis</taxon>
        <taxon>Mucoromycota</taxon>
        <taxon>Mucoromycotina</taxon>
        <taxon>Mucoromycetes</taxon>
        <taxon>Mucorales</taxon>
        <taxon>Lichtheimiaceae</taxon>
        <taxon>Circinella</taxon>
    </lineage>
</organism>